<organism evidence="2 3">
    <name type="scientific">Thalassiosira oceanica</name>
    <name type="common">Marine diatom</name>
    <dbReference type="NCBI Taxonomy" id="159749"/>
    <lineage>
        <taxon>Eukaryota</taxon>
        <taxon>Sar</taxon>
        <taxon>Stramenopiles</taxon>
        <taxon>Ochrophyta</taxon>
        <taxon>Bacillariophyta</taxon>
        <taxon>Coscinodiscophyceae</taxon>
        <taxon>Thalassiosirophycidae</taxon>
        <taxon>Thalassiosirales</taxon>
        <taxon>Thalassiosiraceae</taxon>
        <taxon>Thalassiosira</taxon>
    </lineage>
</organism>
<feature type="compositionally biased region" description="Pro residues" evidence="1">
    <location>
        <begin position="215"/>
        <end position="229"/>
    </location>
</feature>
<evidence type="ECO:0000256" key="1">
    <source>
        <dbReference type="SAM" id="MobiDB-lite"/>
    </source>
</evidence>
<protein>
    <submittedName>
        <fullName evidence="2">Uncharacterized protein</fullName>
    </submittedName>
</protein>
<feature type="compositionally biased region" description="Gly residues" evidence="1">
    <location>
        <begin position="15"/>
        <end position="36"/>
    </location>
</feature>
<evidence type="ECO:0000313" key="2">
    <source>
        <dbReference type="EMBL" id="EJK46915.1"/>
    </source>
</evidence>
<keyword evidence="3" id="KW-1185">Reference proteome</keyword>
<comment type="caution">
    <text evidence="2">The sequence shown here is derived from an EMBL/GenBank/DDBJ whole genome shotgun (WGS) entry which is preliminary data.</text>
</comment>
<feature type="non-terminal residue" evidence="2">
    <location>
        <position position="312"/>
    </location>
</feature>
<accession>K0R3J9</accession>
<feature type="region of interest" description="Disordered" evidence="1">
    <location>
        <begin position="1"/>
        <end position="36"/>
    </location>
</feature>
<dbReference type="AlphaFoldDB" id="K0R3J9"/>
<reference evidence="2 3" key="1">
    <citation type="journal article" date="2012" name="Genome Biol.">
        <title>Genome and low-iron response of an oceanic diatom adapted to chronic iron limitation.</title>
        <authorList>
            <person name="Lommer M."/>
            <person name="Specht M."/>
            <person name="Roy A.S."/>
            <person name="Kraemer L."/>
            <person name="Andreson R."/>
            <person name="Gutowska M.A."/>
            <person name="Wolf J."/>
            <person name="Bergner S.V."/>
            <person name="Schilhabel M.B."/>
            <person name="Klostermeier U.C."/>
            <person name="Beiko R.G."/>
            <person name="Rosenstiel P."/>
            <person name="Hippler M."/>
            <person name="Laroche J."/>
        </authorList>
    </citation>
    <scope>NUCLEOTIDE SEQUENCE [LARGE SCALE GENOMIC DNA]</scope>
    <source>
        <strain evidence="2 3">CCMP1005</strain>
    </source>
</reference>
<gene>
    <name evidence="2" type="ORF">THAOC_34397</name>
</gene>
<sequence length="312" mass="33327">MFFPGTTCNKRDCSGSGGGETTSDGGAGPGTTGGYGDDVVVVEGSGICEADGSGHGWHADMNNQDGCSNDSNFPKEWLSDNFRSHMLHPNPSDCCKAFLAGKQCKAYDSGCVYSAPTCEGGRWHPDALSRTGCSNDEPPAAWDDAKLAAMMFDSAADCCQVHHSGWTCVVRDHCSKTGVEYLTVTARPTEAPTLRPSSAPTIRTPEPTIATPEPSSKPTPPPTPSPVTPEPTEPLWVWYVDHFTGVCHHTPGVTVPHYITSTYDDAGECCESSFNSEKCWEDALMNDGLSVTPSAQPVTWRPTYSPTQFFTG</sequence>
<feature type="region of interest" description="Disordered" evidence="1">
    <location>
        <begin position="188"/>
        <end position="229"/>
    </location>
</feature>
<name>K0R3J9_THAOC</name>
<dbReference type="EMBL" id="AGNL01047461">
    <property type="protein sequence ID" value="EJK46915.1"/>
    <property type="molecule type" value="Genomic_DNA"/>
</dbReference>
<dbReference type="Proteomes" id="UP000266841">
    <property type="component" value="Unassembled WGS sequence"/>
</dbReference>
<evidence type="ECO:0000313" key="3">
    <source>
        <dbReference type="Proteomes" id="UP000266841"/>
    </source>
</evidence>
<proteinExistence type="predicted"/>